<keyword evidence="11" id="KW-1185">Reference proteome</keyword>
<dbReference type="AlphaFoldDB" id="A0A0E3BRY7"/>
<evidence type="ECO:0000256" key="1">
    <source>
        <dbReference type="ARBA" id="ARBA00008987"/>
    </source>
</evidence>
<dbReference type="InterPro" id="IPR013766">
    <property type="entry name" value="Thioredoxin_domain"/>
</dbReference>
<evidence type="ECO:0000256" key="7">
    <source>
        <dbReference type="PIRNR" id="PIRNR000077"/>
    </source>
</evidence>
<name>A0A0E3BRY7_9BURK</name>
<gene>
    <name evidence="10" type="ORF">P608_15885</name>
</gene>
<evidence type="ECO:0000256" key="5">
    <source>
        <dbReference type="ARBA" id="ARBA00023284"/>
    </source>
</evidence>
<dbReference type="PIRSF" id="PIRSF000077">
    <property type="entry name" value="Thioredoxin"/>
    <property type="match status" value="1"/>
</dbReference>
<dbReference type="EMBL" id="AWTP01000118">
    <property type="protein sequence ID" value="KGH10003.1"/>
    <property type="molecule type" value="Genomic_DNA"/>
</dbReference>
<evidence type="ECO:0000259" key="9">
    <source>
        <dbReference type="PROSITE" id="PS51352"/>
    </source>
</evidence>
<dbReference type="SUPFAM" id="SSF52833">
    <property type="entry name" value="Thioredoxin-like"/>
    <property type="match status" value="1"/>
</dbReference>
<dbReference type="Gene3D" id="3.40.30.10">
    <property type="entry name" value="Glutaredoxin"/>
    <property type="match status" value="1"/>
</dbReference>
<sequence length="106" mass="11784">MLQELNNDNFDTALEQAPGLYAVRFWAEWCSPCRTMSPIFKDVAQDMQGTVLFGEVDLDQAPELAGRYGVQSIPTVLLFKDGKVIDRLTGAAPKPNVARFINNHLS</sequence>
<keyword evidence="5 8" id="KW-0676">Redox-active center</keyword>
<dbReference type="Proteomes" id="UP000029549">
    <property type="component" value="Unassembled WGS sequence"/>
</dbReference>
<organism evidence="10 11">
    <name type="scientific">Comamonas thiooxydans</name>
    <dbReference type="NCBI Taxonomy" id="363952"/>
    <lineage>
        <taxon>Bacteria</taxon>
        <taxon>Pseudomonadati</taxon>
        <taxon>Pseudomonadota</taxon>
        <taxon>Betaproteobacteria</taxon>
        <taxon>Burkholderiales</taxon>
        <taxon>Comamonadaceae</taxon>
        <taxon>Comamonas</taxon>
    </lineage>
</organism>
<evidence type="ECO:0000256" key="6">
    <source>
        <dbReference type="NCBIfam" id="TIGR01068"/>
    </source>
</evidence>
<evidence type="ECO:0000313" key="11">
    <source>
        <dbReference type="Proteomes" id="UP000029549"/>
    </source>
</evidence>
<dbReference type="PANTHER" id="PTHR45663">
    <property type="entry name" value="GEO12009P1"/>
    <property type="match status" value="1"/>
</dbReference>
<dbReference type="InterPro" id="IPR005746">
    <property type="entry name" value="Thioredoxin"/>
</dbReference>
<dbReference type="FunFam" id="3.40.30.10:FF:000001">
    <property type="entry name" value="Thioredoxin"/>
    <property type="match status" value="1"/>
</dbReference>
<comment type="caution">
    <text evidence="10">The sequence shown here is derived from an EMBL/GenBank/DDBJ whole genome shotgun (WGS) entry which is preliminary data.</text>
</comment>
<keyword evidence="4 8" id="KW-1015">Disulfide bond</keyword>
<comment type="similarity">
    <text evidence="1 7">Belongs to the thioredoxin family.</text>
</comment>
<feature type="domain" description="Thioredoxin" evidence="9">
    <location>
        <begin position="1"/>
        <end position="106"/>
    </location>
</feature>
<dbReference type="NCBIfam" id="TIGR01068">
    <property type="entry name" value="thioredoxin"/>
    <property type="match status" value="1"/>
</dbReference>
<dbReference type="GO" id="GO:0015035">
    <property type="term" value="F:protein-disulfide reductase activity"/>
    <property type="evidence" value="ECO:0007669"/>
    <property type="project" value="UniProtKB-UniRule"/>
</dbReference>
<dbReference type="GO" id="GO:0005737">
    <property type="term" value="C:cytoplasm"/>
    <property type="evidence" value="ECO:0007669"/>
    <property type="project" value="TreeGrafter"/>
</dbReference>
<keyword evidence="2" id="KW-0813">Transport</keyword>
<dbReference type="CDD" id="cd02947">
    <property type="entry name" value="TRX_family"/>
    <property type="match status" value="1"/>
</dbReference>
<accession>A0A0E3BRY7</accession>
<evidence type="ECO:0000256" key="3">
    <source>
        <dbReference type="ARBA" id="ARBA00022982"/>
    </source>
</evidence>
<dbReference type="PANTHER" id="PTHR45663:SF11">
    <property type="entry name" value="GEO12009P1"/>
    <property type="match status" value="1"/>
</dbReference>
<reference evidence="10 11" key="1">
    <citation type="submission" date="2013-09" db="EMBL/GenBank/DDBJ databases">
        <title>High correlation between genotypes and phenotypes of environmental bacteria Comamonas testosteroni strains.</title>
        <authorList>
            <person name="Liu L."/>
            <person name="Zhu W."/>
            <person name="Xia X."/>
            <person name="Xu B."/>
            <person name="Luo M."/>
            <person name="Wang G."/>
        </authorList>
    </citation>
    <scope>NUCLEOTIDE SEQUENCE [LARGE SCALE GENOMIC DNA]</scope>
    <source>
        <strain evidence="10 11">DF2</strain>
    </source>
</reference>
<dbReference type="PRINTS" id="PR00421">
    <property type="entry name" value="THIOREDOXIN"/>
</dbReference>
<evidence type="ECO:0000313" key="10">
    <source>
        <dbReference type="EMBL" id="KGH10003.1"/>
    </source>
</evidence>
<evidence type="ECO:0000256" key="4">
    <source>
        <dbReference type="ARBA" id="ARBA00023157"/>
    </source>
</evidence>
<evidence type="ECO:0000256" key="8">
    <source>
        <dbReference type="PIRSR" id="PIRSR000077-4"/>
    </source>
</evidence>
<protein>
    <recommendedName>
        <fullName evidence="6 7">Thioredoxin</fullName>
    </recommendedName>
</protein>
<evidence type="ECO:0000256" key="2">
    <source>
        <dbReference type="ARBA" id="ARBA00022448"/>
    </source>
</evidence>
<proteinExistence type="inferred from homology"/>
<feature type="disulfide bond" description="Redox-active" evidence="8">
    <location>
        <begin position="30"/>
        <end position="33"/>
    </location>
</feature>
<keyword evidence="3" id="KW-0249">Electron transport</keyword>
<dbReference type="InterPro" id="IPR036249">
    <property type="entry name" value="Thioredoxin-like_sf"/>
</dbReference>
<dbReference type="Pfam" id="PF00085">
    <property type="entry name" value="Thioredoxin"/>
    <property type="match status" value="1"/>
</dbReference>
<dbReference type="PROSITE" id="PS51352">
    <property type="entry name" value="THIOREDOXIN_2"/>
    <property type="match status" value="1"/>
</dbReference>